<gene>
    <name evidence="1" type="ORF">ANN_14757</name>
</gene>
<name>A0ABQ8SX65_PERAM</name>
<organism evidence="1 2">
    <name type="scientific">Periplaneta americana</name>
    <name type="common">American cockroach</name>
    <name type="synonym">Blatta americana</name>
    <dbReference type="NCBI Taxonomy" id="6978"/>
    <lineage>
        <taxon>Eukaryota</taxon>
        <taxon>Metazoa</taxon>
        <taxon>Ecdysozoa</taxon>
        <taxon>Arthropoda</taxon>
        <taxon>Hexapoda</taxon>
        <taxon>Insecta</taxon>
        <taxon>Pterygota</taxon>
        <taxon>Neoptera</taxon>
        <taxon>Polyneoptera</taxon>
        <taxon>Dictyoptera</taxon>
        <taxon>Blattodea</taxon>
        <taxon>Blattoidea</taxon>
        <taxon>Blattidae</taxon>
        <taxon>Blattinae</taxon>
        <taxon>Periplaneta</taxon>
    </lineage>
</organism>
<proteinExistence type="predicted"/>
<keyword evidence="2" id="KW-1185">Reference proteome</keyword>
<comment type="caution">
    <text evidence="1">The sequence shown here is derived from an EMBL/GenBank/DDBJ whole genome shotgun (WGS) entry which is preliminary data.</text>
</comment>
<accession>A0ABQ8SX65</accession>
<sequence>MMLDHDGQALLSITTFHFQEAALATLLPSRVRLRRTGGDPGGCSLQSAPEFNIGMSNLYVIWVCTRSWLLDGCQPTLRSVDLEGKIGSVSGRVPG</sequence>
<dbReference type="EMBL" id="JAJSOF020000019">
    <property type="protein sequence ID" value="KAJ4438805.1"/>
    <property type="molecule type" value="Genomic_DNA"/>
</dbReference>
<evidence type="ECO:0000313" key="2">
    <source>
        <dbReference type="Proteomes" id="UP001148838"/>
    </source>
</evidence>
<reference evidence="1 2" key="1">
    <citation type="journal article" date="2022" name="Allergy">
        <title>Genome assembly and annotation of Periplaneta americana reveal a comprehensive cockroach allergen profile.</title>
        <authorList>
            <person name="Wang L."/>
            <person name="Xiong Q."/>
            <person name="Saelim N."/>
            <person name="Wang L."/>
            <person name="Nong W."/>
            <person name="Wan A.T."/>
            <person name="Shi M."/>
            <person name="Liu X."/>
            <person name="Cao Q."/>
            <person name="Hui J.H.L."/>
            <person name="Sookrung N."/>
            <person name="Leung T.F."/>
            <person name="Tungtrongchitr A."/>
            <person name="Tsui S.K.W."/>
        </authorList>
    </citation>
    <scope>NUCLEOTIDE SEQUENCE [LARGE SCALE GENOMIC DNA]</scope>
    <source>
        <strain evidence="1">PWHHKU_190912</strain>
    </source>
</reference>
<dbReference type="Proteomes" id="UP001148838">
    <property type="component" value="Unassembled WGS sequence"/>
</dbReference>
<evidence type="ECO:0000313" key="1">
    <source>
        <dbReference type="EMBL" id="KAJ4438805.1"/>
    </source>
</evidence>
<protein>
    <submittedName>
        <fullName evidence="1">Uncharacterized protein</fullName>
    </submittedName>
</protein>